<dbReference type="Gene3D" id="3.40.50.620">
    <property type="entry name" value="HUPs"/>
    <property type="match status" value="1"/>
</dbReference>
<organism evidence="9 10">
    <name type="scientific">Bizionia paragorgiae</name>
    <dbReference type="NCBI Taxonomy" id="283786"/>
    <lineage>
        <taxon>Bacteria</taxon>
        <taxon>Pseudomonadati</taxon>
        <taxon>Bacteroidota</taxon>
        <taxon>Flavobacteriia</taxon>
        <taxon>Flavobacteriales</taxon>
        <taxon>Flavobacteriaceae</taxon>
        <taxon>Bizionia</taxon>
    </lineage>
</organism>
<dbReference type="InterPro" id="IPR004821">
    <property type="entry name" value="Cyt_trans-like"/>
</dbReference>
<dbReference type="InterPro" id="IPR003721">
    <property type="entry name" value="Pantoate_ligase"/>
</dbReference>
<evidence type="ECO:0000256" key="3">
    <source>
        <dbReference type="ARBA" id="ARBA00022598"/>
    </source>
</evidence>
<comment type="function">
    <text evidence="8">Catalyzes the condensation of pantoate with beta-alanine in an ATP-dependent reaction via a pantoyl-adenylate intermediate.</text>
</comment>
<dbReference type="UniPathway" id="UPA00028">
    <property type="reaction ID" value="UER00005"/>
</dbReference>
<evidence type="ECO:0000256" key="4">
    <source>
        <dbReference type="ARBA" id="ARBA00022655"/>
    </source>
</evidence>
<keyword evidence="3 8" id="KW-0436">Ligase</keyword>
<accession>A0A1H3YUY9</accession>
<feature type="binding site" evidence="8">
    <location>
        <position position="155"/>
    </location>
    <ligand>
        <name>(R)-pantoate</name>
        <dbReference type="ChEBI" id="CHEBI:15980"/>
    </ligand>
</feature>
<dbReference type="PANTHER" id="PTHR21299">
    <property type="entry name" value="CYTIDYLATE KINASE/PANTOATE-BETA-ALANINE LIGASE"/>
    <property type="match status" value="1"/>
</dbReference>
<dbReference type="EC" id="6.3.2.1" evidence="8"/>
<comment type="pathway">
    <text evidence="1 8">Cofactor biosynthesis; (R)-pantothenate biosynthesis; (R)-pantothenate from (R)-pantoate and beta-alanine: step 1/1.</text>
</comment>
<evidence type="ECO:0000256" key="6">
    <source>
        <dbReference type="ARBA" id="ARBA00022840"/>
    </source>
</evidence>
<comment type="catalytic activity">
    <reaction evidence="7 8">
        <text>(R)-pantoate + beta-alanine + ATP = (R)-pantothenate + AMP + diphosphate + H(+)</text>
        <dbReference type="Rhea" id="RHEA:10912"/>
        <dbReference type="ChEBI" id="CHEBI:15378"/>
        <dbReference type="ChEBI" id="CHEBI:15980"/>
        <dbReference type="ChEBI" id="CHEBI:29032"/>
        <dbReference type="ChEBI" id="CHEBI:30616"/>
        <dbReference type="ChEBI" id="CHEBI:33019"/>
        <dbReference type="ChEBI" id="CHEBI:57966"/>
        <dbReference type="ChEBI" id="CHEBI:456215"/>
        <dbReference type="EC" id="6.3.2.1"/>
    </reaction>
</comment>
<feature type="binding site" evidence="8">
    <location>
        <begin position="149"/>
        <end position="152"/>
    </location>
    <ligand>
        <name>ATP</name>
        <dbReference type="ChEBI" id="CHEBI:30616"/>
    </ligand>
</feature>
<reference evidence="9 10" key="1">
    <citation type="submission" date="2016-10" db="EMBL/GenBank/DDBJ databases">
        <authorList>
            <person name="de Groot N.N."/>
        </authorList>
    </citation>
    <scope>NUCLEOTIDE SEQUENCE [LARGE SCALE GENOMIC DNA]</scope>
    <source>
        <strain evidence="9 10">DSM 23842</strain>
    </source>
</reference>
<dbReference type="GO" id="GO:0005524">
    <property type="term" value="F:ATP binding"/>
    <property type="evidence" value="ECO:0007669"/>
    <property type="project" value="UniProtKB-KW"/>
</dbReference>
<dbReference type="Proteomes" id="UP000198846">
    <property type="component" value="Unassembled WGS sequence"/>
</dbReference>
<keyword evidence="4 8" id="KW-0566">Pantothenate biosynthesis</keyword>
<comment type="miscellaneous">
    <text evidence="8">The reaction proceeds by a bi uni uni bi ping pong mechanism.</text>
</comment>
<evidence type="ECO:0000256" key="5">
    <source>
        <dbReference type="ARBA" id="ARBA00022741"/>
    </source>
</evidence>
<dbReference type="AlphaFoldDB" id="A0A1H3YUY9"/>
<keyword evidence="5 8" id="KW-0547">Nucleotide-binding</keyword>
<dbReference type="NCBIfam" id="TIGR00125">
    <property type="entry name" value="cyt_tran_rel"/>
    <property type="match status" value="1"/>
</dbReference>
<dbReference type="SUPFAM" id="SSF52374">
    <property type="entry name" value="Nucleotidylyl transferase"/>
    <property type="match status" value="1"/>
</dbReference>
<dbReference type="NCBIfam" id="TIGR00018">
    <property type="entry name" value="panC"/>
    <property type="match status" value="1"/>
</dbReference>
<comment type="similarity">
    <text evidence="2 8">Belongs to the pantothenate synthetase family.</text>
</comment>
<sequence>MTVYNNKVEIQNHINKLKYEGFTFGFVPTMGALHEGHLSLVNEALSHNDFAVVSIFVNPTQFDNASDLEKYPRTLDRDVDLLKTLSENIIVYAPSVEDVYEGQTKAEQFDFDGLEHEMEGKFRDGHFDGVGTIVKRLFEIVTPDNAYFGEKDFQQLAIIKKLVEKHQIPVNIVGCEIHREASGLAMSSRNVRLKPDYKKEAPFIYKTLMAAKEQFGIKNADDIVKWVEDEFARHELLDLEYFIIADVKTLKPIETKENNTNYRAFVAAYADDIRLIDNLALN</sequence>
<proteinExistence type="inferred from homology"/>
<keyword evidence="10" id="KW-1185">Reference proteome</keyword>
<dbReference type="GO" id="GO:0005829">
    <property type="term" value="C:cytosol"/>
    <property type="evidence" value="ECO:0007669"/>
    <property type="project" value="TreeGrafter"/>
</dbReference>
<keyword evidence="8" id="KW-0963">Cytoplasm</keyword>
<protein>
    <recommendedName>
        <fullName evidence="8">Pantothenate synthetase</fullName>
        <shortName evidence="8">PS</shortName>
        <ecNumber evidence="8">6.3.2.1</ecNumber>
    </recommendedName>
    <alternativeName>
        <fullName evidence="8">Pantoate--beta-alanine ligase</fullName>
    </alternativeName>
    <alternativeName>
        <fullName evidence="8">Pantoate-activating enzyme</fullName>
    </alternativeName>
</protein>
<comment type="subcellular location">
    <subcellularLocation>
        <location evidence="8">Cytoplasm</location>
    </subcellularLocation>
</comment>
<gene>
    <name evidence="8" type="primary">panC</name>
    <name evidence="9" type="ORF">SAMN04487990_10787</name>
</gene>
<evidence type="ECO:0000256" key="1">
    <source>
        <dbReference type="ARBA" id="ARBA00004990"/>
    </source>
</evidence>
<feature type="active site" description="Proton donor" evidence="8">
    <location>
        <position position="37"/>
    </location>
</feature>
<dbReference type="STRING" id="283786.SAMN04487990_10787"/>
<evidence type="ECO:0000256" key="8">
    <source>
        <dbReference type="HAMAP-Rule" id="MF_00158"/>
    </source>
</evidence>
<evidence type="ECO:0000256" key="7">
    <source>
        <dbReference type="ARBA" id="ARBA00048258"/>
    </source>
</evidence>
<comment type="caution">
    <text evidence="8">Lacks conserved residue(s) required for the propagation of feature annotation.</text>
</comment>
<evidence type="ECO:0000313" key="10">
    <source>
        <dbReference type="Proteomes" id="UP000198846"/>
    </source>
</evidence>
<feature type="binding site" evidence="8">
    <location>
        <begin position="30"/>
        <end position="37"/>
    </location>
    <ligand>
        <name>ATP</name>
        <dbReference type="ChEBI" id="CHEBI:30616"/>
    </ligand>
</feature>
<dbReference type="EMBL" id="FNQK01000007">
    <property type="protein sequence ID" value="SEA14908.1"/>
    <property type="molecule type" value="Genomic_DNA"/>
</dbReference>
<dbReference type="HAMAP" id="MF_00158">
    <property type="entry name" value="PanC"/>
    <property type="match status" value="1"/>
</dbReference>
<dbReference type="InterPro" id="IPR042176">
    <property type="entry name" value="Pantoate_ligase_C"/>
</dbReference>
<dbReference type="Gene3D" id="3.30.1300.10">
    <property type="entry name" value="Pantoate-beta-alanine ligase, C-terminal domain"/>
    <property type="match status" value="1"/>
</dbReference>
<feature type="binding site" evidence="8">
    <location>
        <begin position="186"/>
        <end position="189"/>
    </location>
    <ligand>
        <name>ATP</name>
        <dbReference type="ChEBI" id="CHEBI:30616"/>
    </ligand>
</feature>
<dbReference type="InterPro" id="IPR014729">
    <property type="entry name" value="Rossmann-like_a/b/a_fold"/>
</dbReference>
<evidence type="ECO:0000313" key="9">
    <source>
        <dbReference type="EMBL" id="SEA14908.1"/>
    </source>
</evidence>
<dbReference type="PANTHER" id="PTHR21299:SF1">
    <property type="entry name" value="PANTOATE--BETA-ALANINE LIGASE"/>
    <property type="match status" value="1"/>
</dbReference>
<dbReference type="Pfam" id="PF02569">
    <property type="entry name" value="Pantoate_ligase"/>
    <property type="match status" value="1"/>
</dbReference>
<dbReference type="OrthoDB" id="9773087at2"/>
<evidence type="ECO:0000256" key="2">
    <source>
        <dbReference type="ARBA" id="ARBA00009256"/>
    </source>
</evidence>
<dbReference type="RefSeq" id="WP_092133402.1">
    <property type="nucleotide sequence ID" value="NZ_FNQK01000007.1"/>
</dbReference>
<comment type="subunit">
    <text evidence="8">Homodimer.</text>
</comment>
<dbReference type="GO" id="GO:0015940">
    <property type="term" value="P:pantothenate biosynthetic process"/>
    <property type="evidence" value="ECO:0007669"/>
    <property type="project" value="UniProtKB-UniRule"/>
</dbReference>
<dbReference type="GO" id="GO:0004592">
    <property type="term" value="F:pantoate-beta-alanine ligase activity"/>
    <property type="evidence" value="ECO:0007669"/>
    <property type="project" value="UniProtKB-UniRule"/>
</dbReference>
<feature type="binding site" evidence="8">
    <location>
        <position position="61"/>
    </location>
    <ligand>
        <name>beta-alanine</name>
        <dbReference type="ChEBI" id="CHEBI:57966"/>
    </ligand>
</feature>
<keyword evidence="6 8" id="KW-0067">ATP-binding</keyword>
<feature type="binding site" evidence="8">
    <location>
        <position position="61"/>
    </location>
    <ligand>
        <name>(R)-pantoate</name>
        <dbReference type="ChEBI" id="CHEBI:15980"/>
    </ligand>
</feature>
<name>A0A1H3YUY9_BIZPA</name>